<gene>
    <name evidence="2" type="ordered locus">Psta_2221</name>
</gene>
<feature type="transmembrane region" description="Helical" evidence="1">
    <location>
        <begin position="145"/>
        <end position="164"/>
    </location>
</feature>
<feature type="transmembrane region" description="Helical" evidence="1">
    <location>
        <begin position="41"/>
        <end position="60"/>
    </location>
</feature>
<dbReference type="EMBL" id="CP001848">
    <property type="protein sequence ID" value="ADB16892.1"/>
    <property type="molecule type" value="Genomic_DNA"/>
</dbReference>
<feature type="transmembrane region" description="Helical" evidence="1">
    <location>
        <begin position="201"/>
        <end position="224"/>
    </location>
</feature>
<protein>
    <submittedName>
        <fullName evidence="2">Uncharacterized protein</fullName>
    </submittedName>
</protein>
<dbReference type="Proteomes" id="UP000001887">
    <property type="component" value="Chromosome"/>
</dbReference>
<accession>D2R2Q2</accession>
<sequence>MMSTVAAPPDAYNHHRFSLLELFVAMTVAALALAVFRTLGIYGALLLFLLGVVFTLVIYPHQRADSPYRQGLMFDFVWGCVMPVVCLLFDPMVFKDDMHLLVEADLFTQSPVEQRVAENGNPAALQIQNGPGYLWSRSQVRNRAFLVYPLLAWQVIVLGLSLWSGKLRGPICGLMAGSLLVGGITAVCIGLMLALPAVVGIMVFGLGLLGLTPFFSAWAYFRAAMRAYEQIHQSGAIPELQRNRLLALAGIFASIFMPLVGGCMLLVVLRGESSFWRIFFD</sequence>
<name>D2R2Q2_PIRSD</name>
<feature type="transmembrane region" description="Helical" evidence="1">
    <location>
        <begin position="17"/>
        <end position="35"/>
    </location>
</feature>
<dbReference type="KEGG" id="psl:Psta_2221"/>
<proteinExistence type="predicted"/>
<keyword evidence="1" id="KW-1133">Transmembrane helix</keyword>
<dbReference type="HOGENOM" id="CLU_989917_0_0_0"/>
<feature type="transmembrane region" description="Helical" evidence="1">
    <location>
        <begin position="72"/>
        <end position="94"/>
    </location>
</feature>
<feature type="transmembrane region" description="Helical" evidence="1">
    <location>
        <begin position="171"/>
        <end position="195"/>
    </location>
</feature>
<dbReference type="STRING" id="530564.Psta_2221"/>
<feature type="transmembrane region" description="Helical" evidence="1">
    <location>
        <begin position="245"/>
        <end position="269"/>
    </location>
</feature>
<keyword evidence="1" id="KW-0472">Membrane</keyword>
<keyword evidence="1" id="KW-0812">Transmembrane</keyword>
<evidence type="ECO:0000313" key="2">
    <source>
        <dbReference type="EMBL" id="ADB16892.1"/>
    </source>
</evidence>
<dbReference type="AlphaFoldDB" id="D2R2Q2"/>
<evidence type="ECO:0000256" key="1">
    <source>
        <dbReference type="SAM" id="Phobius"/>
    </source>
</evidence>
<keyword evidence="3" id="KW-1185">Reference proteome</keyword>
<dbReference type="OrthoDB" id="10003627at2"/>
<reference evidence="2 3" key="1">
    <citation type="journal article" date="2009" name="Stand. Genomic Sci.">
        <title>Complete genome sequence of Pirellula staleyi type strain (ATCC 27377).</title>
        <authorList>
            <person name="Clum A."/>
            <person name="Tindall B.J."/>
            <person name="Sikorski J."/>
            <person name="Ivanova N."/>
            <person name="Mavrommatis K."/>
            <person name="Lucas S."/>
            <person name="Glavina del Rio T."/>
            <person name="Nolan M."/>
            <person name="Chen F."/>
            <person name="Tice H."/>
            <person name="Pitluck S."/>
            <person name="Cheng J.F."/>
            <person name="Chertkov O."/>
            <person name="Brettin T."/>
            <person name="Han C."/>
            <person name="Detter J.C."/>
            <person name="Kuske C."/>
            <person name="Bruce D."/>
            <person name="Goodwin L."/>
            <person name="Ovchinikova G."/>
            <person name="Pati A."/>
            <person name="Mikhailova N."/>
            <person name="Chen A."/>
            <person name="Palaniappan K."/>
            <person name="Land M."/>
            <person name="Hauser L."/>
            <person name="Chang Y.J."/>
            <person name="Jeffries C.D."/>
            <person name="Chain P."/>
            <person name="Rohde M."/>
            <person name="Goker M."/>
            <person name="Bristow J."/>
            <person name="Eisen J.A."/>
            <person name="Markowitz V."/>
            <person name="Hugenholtz P."/>
            <person name="Kyrpides N.C."/>
            <person name="Klenk H.P."/>
            <person name="Lapidus A."/>
        </authorList>
    </citation>
    <scope>NUCLEOTIDE SEQUENCE [LARGE SCALE GENOMIC DNA]</scope>
    <source>
        <strain evidence="3">ATCC 27377 / DSM 6068 / ICPB 4128</strain>
    </source>
</reference>
<organism evidence="2 3">
    <name type="scientific">Pirellula staleyi (strain ATCC 27377 / DSM 6068 / ICPB 4128)</name>
    <name type="common">Pirella staleyi</name>
    <dbReference type="NCBI Taxonomy" id="530564"/>
    <lineage>
        <taxon>Bacteria</taxon>
        <taxon>Pseudomonadati</taxon>
        <taxon>Planctomycetota</taxon>
        <taxon>Planctomycetia</taxon>
        <taxon>Pirellulales</taxon>
        <taxon>Pirellulaceae</taxon>
        <taxon>Pirellula</taxon>
    </lineage>
</organism>
<evidence type="ECO:0000313" key="3">
    <source>
        <dbReference type="Proteomes" id="UP000001887"/>
    </source>
</evidence>